<gene>
    <name evidence="3" type="ORF">HRUBRA_02349</name>
</gene>
<dbReference type="HOGENOM" id="CLU_441964_0_0_6"/>
<feature type="domain" description="LapA adhesin" evidence="2">
    <location>
        <begin position="9"/>
        <end position="104"/>
    </location>
</feature>
<feature type="region of interest" description="Disordered" evidence="1">
    <location>
        <begin position="103"/>
        <end position="125"/>
    </location>
</feature>
<protein>
    <submittedName>
        <fullName evidence="3">Putative RTX toxin</fullName>
    </submittedName>
</protein>
<evidence type="ECO:0000313" key="4">
    <source>
        <dbReference type="Proteomes" id="UP000029640"/>
    </source>
</evidence>
<dbReference type="eggNOG" id="COG2931">
    <property type="taxonomic scope" value="Bacteria"/>
</dbReference>
<dbReference type="Pfam" id="PF20579">
    <property type="entry name" value="LapA"/>
    <property type="match status" value="1"/>
</dbReference>
<dbReference type="STRING" id="1265313.HRUBRA_02349"/>
<dbReference type="InterPro" id="IPR046779">
    <property type="entry name" value="LapA_adhesin_dom"/>
</dbReference>
<feature type="region of interest" description="Disordered" evidence="1">
    <location>
        <begin position="239"/>
        <end position="263"/>
    </location>
</feature>
<dbReference type="EMBL" id="AUVB01000070">
    <property type="protein sequence ID" value="KGE03117.1"/>
    <property type="molecule type" value="Genomic_DNA"/>
</dbReference>
<accession>A0A095VNV4</accession>
<dbReference type="PANTHER" id="PTHR39431">
    <property type="entry name" value="FRPA/C-RELATED PROTEIN"/>
    <property type="match status" value="1"/>
</dbReference>
<organism evidence="3 4">
    <name type="scientific">Pseudohaliea rubra DSM 19751</name>
    <dbReference type="NCBI Taxonomy" id="1265313"/>
    <lineage>
        <taxon>Bacteria</taxon>
        <taxon>Pseudomonadati</taxon>
        <taxon>Pseudomonadota</taxon>
        <taxon>Gammaproteobacteria</taxon>
        <taxon>Cellvibrionales</taxon>
        <taxon>Halieaceae</taxon>
        <taxon>Pseudohaliea</taxon>
    </lineage>
</organism>
<proteinExistence type="predicted"/>
<evidence type="ECO:0000256" key="1">
    <source>
        <dbReference type="SAM" id="MobiDB-lite"/>
    </source>
</evidence>
<comment type="caution">
    <text evidence="3">The sequence shown here is derived from an EMBL/GenBank/DDBJ whole genome shotgun (WGS) entry which is preliminary data.</text>
</comment>
<evidence type="ECO:0000313" key="3">
    <source>
        <dbReference type="EMBL" id="KGE03117.1"/>
    </source>
</evidence>
<keyword evidence="4" id="KW-1185">Reference proteome</keyword>
<sequence length="618" mass="65102">MVSDDPRGTTTVTLSADDVDEGDDITITATVDQAPETNLVITLSSDETITIAAGTSSASVTFANPNTADDFIDGETLTYSIKGTTGGNYEDLDTDATVGVVVSDYDSSDSDSDSYSDDQEDQPLTVADDSETLTEAETEGGLTVSGKVNVLENDNDPDTSDQPLFVQAADVDAVGAESSVLGTIAFAEDGSYTLTLNADGQAAADALDDGESLVVTADYTAENQSGEVATATLEVTIEGSTDDGSDSHSDDANDESDDDQQLPNGISHVKFLFTDDDNGEVYSVKIDNYDGDTKDPGDPQQYLSAVESFLEQELERQVTFDAYYIKAATEVYDAEGNSQGTFDNKSKDTVDPLSNQADYTVDTDDVVAPIALDLDGDGVEYLSRDAGVVFTDQVTGEAVNTAWVAGDDGLLVIDANNSGTVDEAREYVFTEWSETAETDMEAVAEVFDSNQNQMLDPGDEAWSQFAVWQDANSDGVTDAGELVSLDELGVESIALTYHDDSEATEAADGDVKIFGQAEVTWADGEVTIAEDTSFAINVADLIAEDDGAGAIDSYLQATFDGTNTIVEVSRTGSFSEGDGTQGQPDQTITFEGVDLVGDLSNADAIQAMIDAGKLSVDQ</sequence>
<reference evidence="3 4" key="1">
    <citation type="journal article" date="2014" name="Genome Announc.">
        <title>Genome Sequence of Gammaproteobacterial Pseudohaliea rubra Type Strain DSM 19751, Isolated from Coastal Seawater of the Mediterranean Sea.</title>
        <authorList>
            <person name="Spring S."/>
            <person name="Fiebig A."/>
            <person name="Riedel T."/>
            <person name="Goker M."/>
            <person name="Klenk H.P."/>
        </authorList>
    </citation>
    <scope>NUCLEOTIDE SEQUENCE [LARGE SCALE GENOMIC DNA]</scope>
    <source>
        <strain evidence="3 4">DSM 19751</strain>
    </source>
</reference>
<name>A0A095VNV4_9GAMM</name>
<evidence type="ECO:0000259" key="2">
    <source>
        <dbReference type="Pfam" id="PF20579"/>
    </source>
</evidence>
<feature type="compositionally biased region" description="Acidic residues" evidence="1">
    <location>
        <begin position="106"/>
        <end position="121"/>
    </location>
</feature>
<dbReference type="Proteomes" id="UP000029640">
    <property type="component" value="Unassembled WGS sequence"/>
</dbReference>
<dbReference type="AlphaFoldDB" id="A0A095VNV4"/>
<dbReference type="PANTHER" id="PTHR39431:SF1">
    <property type="entry name" value="FRPA_C-RELATED PROTEIN"/>
    <property type="match status" value="1"/>
</dbReference>